<dbReference type="EMBL" id="LMWI01000002">
    <property type="protein sequence ID" value="KUJ44296.1"/>
    <property type="molecule type" value="Genomic_DNA"/>
</dbReference>
<comment type="caution">
    <text evidence="5">The sequence shown here is derived from an EMBL/GenBank/DDBJ whole genome shotgun (WGS) entry which is preliminary data.</text>
</comment>
<dbReference type="SUPFAM" id="SSF47413">
    <property type="entry name" value="lambda repressor-like DNA-binding domains"/>
    <property type="match status" value="1"/>
</dbReference>
<keyword evidence="3" id="KW-0804">Transcription</keyword>
<evidence type="ECO:0000259" key="4">
    <source>
        <dbReference type="PROSITE" id="PS50932"/>
    </source>
</evidence>
<dbReference type="GO" id="GO:0003700">
    <property type="term" value="F:DNA-binding transcription factor activity"/>
    <property type="evidence" value="ECO:0007669"/>
    <property type="project" value="TreeGrafter"/>
</dbReference>
<keyword evidence="6" id="KW-1185">Reference proteome</keyword>
<dbReference type="SMART" id="SM00354">
    <property type="entry name" value="HTH_LACI"/>
    <property type="match status" value="1"/>
</dbReference>
<dbReference type="Proteomes" id="UP000053246">
    <property type="component" value="Unassembled WGS sequence"/>
</dbReference>
<evidence type="ECO:0000256" key="2">
    <source>
        <dbReference type="ARBA" id="ARBA00023125"/>
    </source>
</evidence>
<dbReference type="InterPro" id="IPR028082">
    <property type="entry name" value="Peripla_BP_I"/>
</dbReference>
<dbReference type="InterPro" id="IPR046335">
    <property type="entry name" value="LacI/GalR-like_sensor"/>
</dbReference>
<feature type="domain" description="HTH lacI-type" evidence="4">
    <location>
        <begin position="9"/>
        <end position="63"/>
    </location>
</feature>
<evidence type="ECO:0000256" key="3">
    <source>
        <dbReference type="ARBA" id="ARBA00023163"/>
    </source>
</evidence>
<dbReference type="Pfam" id="PF00356">
    <property type="entry name" value="LacI"/>
    <property type="match status" value="1"/>
</dbReference>
<evidence type="ECO:0000313" key="5">
    <source>
        <dbReference type="EMBL" id="KUJ44296.1"/>
    </source>
</evidence>
<dbReference type="PROSITE" id="PS00356">
    <property type="entry name" value="HTH_LACI_1"/>
    <property type="match status" value="1"/>
</dbReference>
<proteinExistence type="predicted"/>
<keyword evidence="2" id="KW-0238">DNA-binding</keyword>
<reference evidence="5 6" key="1">
    <citation type="submission" date="2015-10" db="EMBL/GenBank/DDBJ databases">
        <authorList>
            <person name="Ju K.-S."/>
            <person name="Doroghazi J.R."/>
            <person name="Metcalf W.W."/>
        </authorList>
    </citation>
    <scope>NUCLEOTIDE SEQUENCE [LARGE SCALE GENOMIC DNA]</scope>
    <source>
        <strain evidence="5 6">NRRL B-24793</strain>
    </source>
</reference>
<dbReference type="PROSITE" id="PS50932">
    <property type="entry name" value="HTH_LACI_2"/>
    <property type="match status" value="1"/>
</dbReference>
<evidence type="ECO:0000256" key="1">
    <source>
        <dbReference type="ARBA" id="ARBA00023015"/>
    </source>
</evidence>
<dbReference type="Gene3D" id="3.40.50.2300">
    <property type="match status" value="2"/>
</dbReference>
<organism evidence="5 6">
    <name type="scientific">Micromonospora maris</name>
    <dbReference type="NCBI Taxonomy" id="1003110"/>
    <lineage>
        <taxon>Bacteria</taxon>
        <taxon>Bacillati</taxon>
        <taxon>Actinomycetota</taxon>
        <taxon>Actinomycetes</taxon>
        <taxon>Micromonosporales</taxon>
        <taxon>Micromonosporaceae</taxon>
        <taxon>Micromonospora</taxon>
    </lineage>
</organism>
<dbReference type="GO" id="GO:0000976">
    <property type="term" value="F:transcription cis-regulatory region binding"/>
    <property type="evidence" value="ECO:0007669"/>
    <property type="project" value="TreeGrafter"/>
</dbReference>
<dbReference type="Pfam" id="PF13377">
    <property type="entry name" value="Peripla_BP_3"/>
    <property type="match status" value="1"/>
</dbReference>
<accession>A0A9X0I057</accession>
<dbReference type="CDD" id="cd06288">
    <property type="entry name" value="PBP1_sucrose_transcription_regulator"/>
    <property type="match status" value="1"/>
</dbReference>
<gene>
    <name evidence="5" type="ORF">ADL17_13850</name>
</gene>
<dbReference type="RefSeq" id="WP_043720656.1">
    <property type="nucleotide sequence ID" value="NZ_LMWI01000002.1"/>
</dbReference>
<keyword evidence="1" id="KW-0805">Transcription regulation</keyword>
<dbReference type="InterPro" id="IPR000843">
    <property type="entry name" value="HTH_LacI"/>
</dbReference>
<dbReference type="InterPro" id="IPR010982">
    <property type="entry name" value="Lambda_DNA-bd_dom_sf"/>
</dbReference>
<dbReference type="AlphaFoldDB" id="A0A9X0I057"/>
<dbReference type="PANTHER" id="PTHR30146:SF109">
    <property type="entry name" value="HTH-TYPE TRANSCRIPTIONAL REGULATOR GALS"/>
    <property type="match status" value="1"/>
</dbReference>
<protein>
    <submittedName>
        <fullName evidence="5">LacI family transcriptional regulator</fullName>
    </submittedName>
</protein>
<sequence length="341" mass="36363">MGRRRSQSVTLSDVARHAGVSMATASKAINGRPEVASATRERVLRAAAELSFQPNVLASGLISGRTRTVGLLTDELGGRFAMSILLGAENALGNGQMSVLLCDARGDAIRRQHYIRTLLARQVDGFIVVGDSNEVSPSVTQHIPVPVVYAYAQSTDPNDLSIVADDEGGARLAAEHLVSHGRRRIGHITGPDSYRAARDRAAGLRTVLTEAGLVPAGDPLFGEWSQRWGRHAARLLLAARPDVDAIFCGNDQVAAGVADTLRDLGRQIPDDVAIVGYDNWELFAEECRPPLTTVDLNLEQLGATAVQHLIAALDGNATGGVIRQQGRLVVRESTGPALTRH</sequence>
<dbReference type="CDD" id="cd01392">
    <property type="entry name" value="HTH_LacI"/>
    <property type="match status" value="1"/>
</dbReference>
<dbReference type="SUPFAM" id="SSF53822">
    <property type="entry name" value="Periplasmic binding protein-like I"/>
    <property type="match status" value="1"/>
</dbReference>
<dbReference type="Gene3D" id="1.10.260.40">
    <property type="entry name" value="lambda repressor-like DNA-binding domains"/>
    <property type="match status" value="1"/>
</dbReference>
<evidence type="ECO:0000313" key="6">
    <source>
        <dbReference type="Proteomes" id="UP000053246"/>
    </source>
</evidence>
<name>A0A9X0I057_9ACTN</name>
<dbReference type="PANTHER" id="PTHR30146">
    <property type="entry name" value="LACI-RELATED TRANSCRIPTIONAL REPRESSOR"/>
    <property type="match status" value="1"/>
</dbReference>